<evidence type="ECO:0000313" key="2">
    <source>
        <dbReference type="EMBL" id="PQM48232.1"/>
    </source>
</evidence>
<feature type="transmembrane region" description="Helical" evidence="1">
    <location>
        <begin position="5"/>
        <end position="25"/>
    </location>
</feature>
<keyword evidence="1" id="KW-1133">Transmembrane helix</keyword>
<accession>A0A2S8BNG5</accession>
<protein>
    <submittedName>
        <fullName evidence="2">Uncharacterized protein</fullName>
    </submittedName>
</protein>
<sequence>MWQEILRLLLAWGAICGMVAFWYWMMSNIGTF</sequence>
<comment type="caution">
    <text evidence="2">The sequence shown here is derived from an EMBL/GenBank/DDBJ whole genome shotgun (WGS) entry which is preliminary data.</text>
</comment>
<gene>
    <name evidence="2" type="ORF">C1Y40_01543</name>
</gene>
<dbReference type="Proteomes" id="UP000238296">
    <property type="component" value="Unassembled WGS sequence"/>
</dbReference>
<dbReference type="AlphaFoldDB" id="A0A2S8BNG5"/>
<name>A0A2S8BNG5_9MYCO</name>
<proteinExistence type="predicted"/>
<keyword evidence="1" id="KW-0812">Transmembrane</keyword>
<dbReference type="EMBL" id="PPEA01000217">
    <property type="protein sequence ID" value="PQM48232.1"/>
    <property type="molecule type" value="Genomic_DNA"/>
</dbReference>
<reference evidence="2 3" key="1">
    <citation type="journal article" date="2017" name="Int. J. Syst. Evol. Microbiol.">
        <title>Mycobacterium talmoniae sp. nov., a slowly growing mycobacterium isolated from human respiratory samples.</title>
        <authorList>
            <person name="Davidson R.M."/>
            <person name="DeGroote M.A."/>
            <person name="Marola J.L."/>
            <person name="Buss S."/>
            <person name="Jones V."/>
            <person name="McNeil M.R."/>
            <person name="Freifeld A.G."/>
            <person name="Elaine Epperson L."/>
            <person name="Hasan N.A."/>
            <person name="Jackson M."/>
            <person name="Iwen P.C."/>
            <person name="Salfinger M."/>
            <person name="Strong M."/>
        </authorList>
    </citation>
    <scope>NUCLEOTIDE SEQUENCE [LARGE SCALE GENOMIC DNA]</scope>
    <source>
        <strain evidence="2 3">ATCC BAA-2683</strain>
    </source>
</reference>
<evidence type="ECO:0000313" key="3">
    <source>
        <dbReference type="Proteomes" id="UP000238296"/>
    </source>
</evidence>
<organism evidence="2 3">
    <name type="scientific">Mycobacterium talmoniae</name>
    <dbReference type="NCBI Taxonomy" id="1858794"/>
    <lineage>
        <taxon>Bacteria</taxon>
        <taxon>Bacillati</taxon>
        <taxon>Actinomycetota</taxon>
        <taxon>Actinomycetes</taxon>
        <taxon>Mycobacteriales</taxon>
        <taxon>Mycobacteriaceae</taxon>
        <taxon>Mycobacterium</taxon>
    </lineage>
</organism>
<evidence type="ECO:0000256" key="1">
    <source>
        <dbReference type="SAM" id="Phobius"/>
    </source>
</evidence>
<keyword evidence="1" id="KW-0472">Membrane</keyword>